<dbReference type="PANTHER" id="PTHR43479">
    <property type="entry name" value="ACREF/ENVCD OPERON REPRESSOR-RELATED"/>
    <property type="match status" value="1"/>
</dbReference>
<dbReference type="GO" id="GO:0003677">
    <property type="term" value="F:DNA binding"/>
    <property type="evidence" value="ECO:0007669"/>
    <property type="project" value="UniProtKB-KW"/>
</dbReference>
<dbReference type="InterPro" id="IPR001647">
    <property type="entry name" value="HTH_TetR"/>
</dbReference>
<dbReference type="InterPro" id="IPR039532">
    <property type="entry name" value="TetR_C_Firmicutes"/>
</dbReference>
<dbReference type="EMBL" id="VSSQ01045520">
    <property type="protein sequence ID" value="MPM99432.1"/>
    <property type="molecule type" value="Genomic_DNA"/>
</dbReference>
<gene>
    <name evidence="3" type="ORF">SDC9_146623</name>
</gene>
<evidence type="ECO:0000256" key="1">
    <source>
        <dbReference type="ARBA" id="ARBA00023125"/>
    </source>
</evidence>
<sequence>MIQEITNPIAIQSREWLTNALLVLMEEKEFKNISITEIATKADLSRRTFYRIFETKEDILVYYTDKLFSEFLQLLNQESDHHFAVTIRLYFQFWYEHRNFLELLRRNEMLPFIMNQYSRLFPEVFQIIKGNHPLAHNTEALSYAMAFSAGGLLSILLKWAEGGMDKTPEEIMQLMEFVFPYSL</sequence>
<dbReference type="PANTHER" id="PTHR43479:SF11">
    <property type="entry name" value="ACREF_ENVCD OPERON REPRESSOR-RELATED"/>
    <property type="match status" value="1"/>
</dbReference>
<dbReference type="Gene3D" id="1.10.357.10">
    <property type="entry name" value="Tetracycline Repressor, domain 2"/>
    <property type="match status" value="1"/>
</dbReference>
<organism evidence="3">
    <name type="scientific">bioreactor metagenome</name>
    <dbReference type="NCBI Taxonomy" id="1076179"/>
    <lineage>
        <taxon>unclassified sequences</taxon>
        <taxon>metagenomes</taxon>
        <taxon>ecological metagenomes</taxon>
    </lineage>
</organism>
<evidence type="ECO:0000259" key="2">
    <source>
        <dbReference type="PROSITE" id="PS50977"/>
    </source>
</evidence>
<dbReference type="PROSITE" id="PS50977">
    <property type="entry name" value="HTH_TETR_2"/>
    <property type="match status" value="1"/>
</dbReference>
<dbReference type="InterPro" id="IPR050624">
    <property type="entry name" value="HTH-type_Tx_Regulator"/>
</dbReference>
<comment type="caution">
    <text evidence="3">The sequence shown here is derived from an EMBL/GenBank/DDBJ whole genome shotgun (WGS) entry which is preliminary data.</text>
</comment>
<dbReference type="Pfam" id="PF00440">
    <property type="entry name" value="TetR_N"/>
    <property type="match status" value="1"/>
</dbReference>
<proteinExistence type="predicted"/>
<dbReference type="Pfam" id="PF14278">
    <property type="entry name" value="TetR_C_8"/>
    <property type="match status" value="1"/>
</dbReference>
<dbReference type="SUPFAM" id="SSF46689">
    <property type="entry name" value="Homeodomain-like"/>
    <property type="match status" value="1"/>
</dbReference>
<dbReference type="AlphaFoldDB" id="A0A645EFQ4"/>
<keyword evidence="1" id="KW-0238">DNA-binding</keyword>
<name>A0A645EFQ4_9ZZZZ</name>
<dbReference type="InterPro" id="IPR009057">
    <property type="entry name" value="Homeodomain-like_sf"/>
</dbReference>
<protein>
    <recommendedName>
        <fullName evidence="2">HTH tetR-type domain-containing protein</fullName>
    </recommendedName>
</protein>
<feature type="domain" description="HTH tetR-type" evidence="2">
    <location>
        <begin position="11"/>
        <end position="71"/>
    </location>
</feature>
<evidence type="ECO:0000313" key="3">
    <source>
        <dbReference type="EMBL" id="MPM99432.1"/>
    </source>
</evidence>
<reference evidence="3" key="1">
    <citation type="submission" date="2019-08" db="EMBL/GenBank/DDBJ databases">
        <authorList>
            <person name="Kucharzyk K."/>
            <person name="Murdoch R.W."/>
            <person name="Higgins S."/>
            <person name="Loffler F."/>
        </authorList>
    </citation>
    <scope>NUCLEOTIDE SEQUENCE</scope>
</reference>
<accession>A0A645EFQ4</accession>